<dbReference type="GO" id="GO:0005829">
    <property type="term" value="C:cytosol"/>
    <property type="evidence" value="ECO:0007669"/>
    <property type="project" value="TreeGrafter"/>
</dbReference>
<dbReference type="FunFam" id="3.10.20.90:FF:000236">
    <property type="entry name" value="Ubiquitin carboxyl-terminal hydrolase 7, variant"/>
    <property type="match status" value="1"/>
</dbReference>
<evidence type="ECO:0000256" key="8">
    <source>
        <dbReference type="ARBA" id="ARBA00022807"/>
    </source>
</evidence>
<accession>A0A066WKN9</accession>
<dbReference type="InterPro" id="IPR038765">
    <property type="entry name" value="Papain-like_cys_pep_sf"/>
</dbReference>
<dbReference type="InParanoid" id="A0A066WKN9"/>
<dbReference type="Pfam" id="PF12436">
    <property type="entry name" value="USP7_ICP0_bdg"/>
    <property type="match status" value="1"/>
</dbReference>
<evidence type="ECO:0000256" key="3">
    <source>
        <dbReference type="ARBA" id="ARBA00009085"/>
    </source>
</evidence>
<dbReference type="PROSITE" id="PS50144">
    <property type="entry name" value="MATH"/>
    <property type="match status" value="1"/>
</dbReference>
<dbReference type="OrthoDB" id="289038at2759"/>
<dbReference type="RefSeq" id="XP_013245987.1">
    <property type="nucleotide sequence ID" value="XM_013390533.1"/>
</dbReference>
<keyword evidence="7" id="KW-0378">Hydrolase</keyword>
<evidence type="ECO:0000256" key="5">
    <source>
        <dbReference type="ARBA" id="ARBA00022670"/>
    </source>
</evidence>
<dbReference type="PANTHER" id="PTHR24006">
    <property type="entry name" value="UBIQUITIN CARBOXYL-TERMINAL HYDROLASE"/>
    <property type="match status" value="1"/>
</dbReference>
<dbReference type="InterPro" id="IPR002083">
    <property type="entry name" value="MATH/TRAF_dom"/>
</dbReference>
<dbReference type="InterPro" id="IPR008974">
    <property type="entry name" value="TRAF-like"/>
</dbReference>
<dbReference type="GO" id="GO:0004843">
    <property type="term" value="F:cysteine-type deubiquitinase activity"/>
    <property type="evidence" value="ECO:0007669"/>
    <property type="project" value="UniProtKB-EC"/>
</dbReference>
<dbReference type="Gene3D" id="3.10.20.90">
    <property type="entry name" value="Phosphatidylinositol 3-kinase Catalytic Subunit, Chain A, domain 1"/>
    <property type="match status" value="2"/>
</dbReference>
<gene>
    <name evidence="13" type="ORF">K437DRAFT_231210</name>
</gene>
<dbReference type="InterPro" id="IPR050164">
    <property type="entry name" value="Peptidase_C19"/>
</dbReference>
<dbReference type="GO" id="GO:0140492">
    <property type="term" value="F:metal-dependent deubiquitinase activity"/>
    <property type="evidence" value="ECO:0007669"/>
    <property type="project" value="UniProtKB-ARBA"/>
</dbReference>
<dbReference type="Gene3D" id="2.60.210.10">
    <property type="entry name" value="Apoptosis, Tumor Necrosis Factor Receptor Associated Protein 2, Chain A"/>
    <property type="match status" value="1"/>
</dbReference>
<feature type="domain" description="MATH" evidence="11">
    <location>
        <begin position="52"/>
        <end position="184"/>
    </location>
</feature>
<evidence type="ECO:0000259" key="12">
    <source>
        <dbReference type="PROSITE" id="PS50235"/>
    </source>
</evidence>
<dbReference type="InterPro" id="IPR018200">
    <property type="entry name" value="USP_CS"/>
</dbReference>
<comment type="subcellular location">
    <subcellularLocation>
        <location evidence="2">Nucleus</location>
    </subcellularLocation>
</comment>
<dbReference type="PROSITE" id="PS50235">
    <property type="entry name" value="USP_3"/>
    <property type="match status" value="1"/>
</dbReference>
<comment type="catalytic activity">
    <reaction evidence="1">
        <text>Thiol-dependent hydrolysis of ester, thioester, amide, peptide and isopeptide bonds formed by the C-terminal Gly of ubiquitin (a 76-residue protein attached to proteins as an intracellular targeting signal).</text>
        <dbReference type="EC" id="3.4.19.12"/>
    </reaction>
</comment>
<dbReference type="FunFam" id="3.10.20.90:FF:000215">
    <property type="entry name" value="Ubiquitin carboxyl-terminal hydrolase 7, variant"/>
    <property type="match status" value="1"/>
</dbReference>
<dbReference type="InterPro" id="IPR029346">
    <property type="entry name" value="USP_C"/>
</dbReference>
<dbReference type="FunFam" id="3.90.70.10:FF:000005">
    <property type="entry name" value="Ubiquitin carboxyl-terminal hydrolase 7"/>
    <property type="match status" value="1"/>
</dbReference>
<dbReference type="GeneID" id="25262780"/>
<evidence type="ECO:0000256" key="7">
    <source>
        <dbReference type="ARBA" id="ARBA00022801"/>
    </source>
</evidence>
<evidence type="ECO:0000313" key="13">
    <source>
        <dbReference type="EMBL" id="KDN53148.1"/>
    </source>
</evidence>
<evidence type="ECO:0000256" key="9">
    <source>
        <dbReference type="ARBA" id="ARBA00023242"/>
    </source>
</evidence>
<dbReference type="Proteomes" id="UP000027361">
    <property type="component" value="Unassembled WGS sequence"/>
</dbReference>
<name>A0A066WKN9_TILAU</name>
<feature type="domain" description="USP" evidence="12">
    <location>
        <begin position="210"/>
        <end position="532"/>
    </location>
</feature>
<dbReference type="SUPFAM" id="SSF54001">
    <property type="entry name" value="Cysteine proteinases"/>
    <property type="match status" value="1"/>
</dbReference>
<evidence type="ECO:0000256" key="2">
    <source>
        <dbReference type="ARBA" id="ARBA00004123"/>
    </source>
</evidence>
<reference evidence="13 14" key="1">
    <citation type="submission" date="2014-05" db="EMBL/GenBank/DDBJ databases">
        <title>Draft genome sequence of a rare smut relative, Tilletiaria anomala UBC 951.</title>
        <authorList>
            <consortium name="DOE Joint Genome Institute"/>
            <person name="Toome M."/>
            <person name="Kuo A."/>
            <person name="Henrissat B."/>
            <person name="Lipzen A."/>
            <person name="Tritt A."/>
            <person name="Yoshinaga Y."/>
            <person name="Zane M."/>
            <person name="Barry K."/>
            <person name="Grigoriev I.V."/>
            <person name="Spatafora J.W."/>
            <person name="Aimea M.C."/>
        </authorList>
    </citation>
    <scope>NUCLEOTIDE SEQUENCE [LARGE SCALE GENOMIC DNA]</scope>
    <source>
        <strain evidence="13 14">UBC 951</strain>
    </source>
</reference>
<dbReference type="GO" id="GO:0006508">
    <property type="term" value="P:proteolysis"/>
    <property type="evidence" value="ECO:0007669"/>
    <property type="project" value="UniProtKB-KW"/>
</dbReference>
<dbReference type="STRING" id="1037660.A0A066WKN9"/>
<dbReference type="Pfam" id="PF00443">
    <property type="entry name" value="UCH"/>
    <property type="match status" value="1"/>
</dbReference>
<dbReference type="SUPFAM" id="SSF49599">
    <property type="entry name" value="TRAF domain-like"/>
    <property type="match status" value="1"/>
</dbReference>
<evidence type="ECO:0000256" key="4">
    <source>
        <dbReference type="ARBA" id="ARBA00012759"/>
    </source>
</evidence>
<dbReference type="EMBL" id="JMSN01000004">
    <property type="protein sequence ID" value="KDN53148.1"/>
    <property type="molecule type" value="Genomic_DNA"/>
</dbReference>
<dbReference type="PANTHER" id="PTHR24006:SF644">
    <property type="entry name" value="UBIQUITIN CARBOXYL-TERMINAL HYDROLASE 7"/>
    <property type="match status" value="1"/>
</dbReference>
<comment type="caution">
    <text evidence="13">The sequence shown here is derived from an EMBL/GenBank/DDBJ whole genome shotgun (WGS) entry which is preliminary data.</text>
</comment>
<dbReference type="EC" id="3.4.19.12" evidence="4"/>
<keyword evidence="8" id="KW-0788">Thiol protease</keyword>
<dbReference type="PROSITE" id="PS00972">
    <property type="entry name" value="USP_1"/>
    <property type="match status" value="1"/>
</dbReference>
<dbReference type="HOGENOM" id="CLU_003532_2_1_1"/>
<keyword evidence="6" id="KW-0833">Ubl conjugation pathway</keyword>
<evidence type="ECO:0000256" key="10">
    <source>
        <dbReference type="SAM" id="MobiDB-lite"/>
    </source>
</evidence>
<evidence type="ECO:0000256" key="6">
    <source>
        <dbReference type="ARBA" id="ARBA00022786"/>
    </source>
</evidence>
<proteinExistence type="inferred from homology"/>
<dbReference type="InterPro" id="IPR001394">
    <property type="entry name" value="Peptidase_C19_UCH"/>
</dbReference>
<dbReference type="Gene3D" id="3.90.70.10">
    <property type="entry name" value="Cysteine proteinases"/>
    <property type="match status" value="1"/>
</dbReference>
<dbReference type="PROSITE" id="PS00973">
    <property type="entry name" value="USP_2"/>
    <property type="match status" value="1"/>
</dbReference>
<evidence type="ECO:0000313" key="14">
    <source>
        <dbReference type="Proteomes" id="UP000027361"/>
    </source>
</evidence>
<evidence type="ECO:0000256" key="1">
    <source>
        <dbReference type="ARBA" id="ARBA00000707"/>
    </source>
</evidence>
<dbReference type="FunCoup" id="A0A066WKN9">
    <property type="interactions" value="1012"/>
</dbReference>
<dbReference type="Pfam" id="PF22486">
    <property type="entry name" value="MATH_2"/>
    <property type="match status" value="1"/>
</dbReference>
<dbReference type="GO" id="GO:0031647">
    <property type="term" value="P:regulation of protein stability"/>
    <property type="evidence" value="ECO:0007669"/>
    <property type="project" value="TreeGrafter"/>
</dbReference>
<sequence>MDPPMEFQQVPAAQPMLTDEKMDAVDEIIPVTNHRAFASKHLADLGQEEEAFAVCHWDVSGWAALDKRMTGPEFECGGHKWRILLFPFGNSNGQPNDMVSVYLDYADPKGSPEGWHVCAQFALVISNPNDPTIFSSSQAHHRFTLEEMDWGFTRFNELRKLTSVGEGRTRPIIENQSARISAFVRVLKDPTGVLWHNFINYDSKRETGYVGLKNQGATCYMNSLLQSLFCTNLFRKAVYQIPTEGDTPSESVALALQRVFYLLQTSDQPVGTNELTKSFGWKSLDSFLQHDVQEFNRVLQEKLETKMKGTAADGAIGRLFVGRMKSYLRCVNVDYESSRSEDFYDIQLNVKGMANLQESFRDYIQVEMLEGDNKYQAEGYGLQDAKKGVIFEKFPPVLHLQLKRFEYDIEKDAMVKINDRHEFPFEIDLKEYLDPSSPERDQSWRYRLHGVLVHSGDLHGGHYFALIKPEKDGRWFKFDDDRVTPVTDKEVLEDNYGGEIPNGHLGGQVGARAPVRAMKRFTNAYMLVYVRDPEVDTVLKPFTPDDTPPHLRQRLEEERQQLETRRREREEQHLYLTVKLVTEDTFRTHQGFDLATFEERNLPATDLPSFRVKKDEPFITFKAKVAQQYKLPEKDIRLWVLVNRQNKTVRPDTVVPENDPILTLEMVREKMASRQNDLRLYLETDTHTAPQPDAGQPQQGQTTSMIFLKYFDVSRQTLTGVGRVFIHSNQKVGDLVPTINELMRWPPTTTVRLYEEIKPGMIEQMKLKATFGQSEIQDGDIICFQMEISDRDAHDFEAQSMYSNPMQFYDFLQNQIKVLFKPRYDDVDYKQEFEVTLSKKMTYDMMAAKAGERLKHDPLKIRFVTANGPNGAPKTVLKRTANQTVNEIVSPSYLQGQASLLYYELLDVSIVELEVKRSLKIYWCGANNKEESVHPFLLHKTTPVNELVDHLAKVVKLTPEGSQRIRIFEVTPSGKQQKEFTGMDMIGNIAESTELFGEEIPLEEINISDEDKVINVFHFTKEVHRVHGIPFKFVVKKGERFADTKKRLQTHLAVNEKDFAKFRFALVQSSTYKQPSYIEDADVLYDHRFSVDDVLGLDHPDRSGRTGRIGAQKQDNGIRIRN</sequence>
<dbReference type="Pfam" id="PF14533">
    <property type="entry name" value="USP7_C2"/>
    <property type="match status" value="1"/>
</dbReference>
<keyword evidence="9" id="KW-0539">Nucleus</keyword>
<dbReference type="InterPro" id="IPR028889">
    <property type="entry name" value="USP"/>
</dbReference>
<dbReference type="AlphaFoldDB" id="A0A066WKN9"/>
<evidence type="ECO:0000259" key="11">
    <source>
        <dbReference type="PROSITE" id="PS50144"/>
    </source>
</evidence>
<protein>
    <recommendedName>
        <fullName evidence="4">ubiquitinyl hydrolase 1</fullName>
        <ecNumber evidence="4">3.4.19.12</ecNumber>
    </recommendedName>
</protein>
<dbReference type="OMA" id="HTAHHRF"/>
<dbReference type="SMART" id="SM00061">
    <property type="entry name" value="MATH"/>
    <property type="match status" value="1"/>
</dbReference>
<dbReference type="CDD" id="cd02659">
    <property type="entry name" value="peptidase_C19C"/>
    <property type="match status" value="1"/>
</dbReference>
<keyword evidence="5" id="KW-0645">Protease</keyword>
<dbReference type="GO" id="GO:0005634">
    <property type="term" value="C:nucleus"/>
    <property type="evidence" value="ECO:0007669"/>
    <property type="project" value="UniProtKB-SubCell"/>
</dbReference>
<dbReference type="InterPro" id="IPR024729">
    <property type="entry name" value="USP7_ICP0-binding_dom"/>
</dbReference>
<dbReference type="FunFam" id="2.60.210.10:FF:000011">
    <property type="entry name" value="Ubiquitin carboxyl-terminal hydrolase 7"/>
    <property type="match status" value="1"/>
</dbReference>
<comment type="similarity">
    <text evidence="3">Belongs to the peptidase C19 family.</text>
</comment>
<keyword evidence="14" id="KW-1185">Reference proteome</keyword>
<dbReference type="GO" id="GO:0016579">
    <property type="term" value="P:protein deubiquitination"/>
    <property type="evidence" value="ECO:0007669"/>
    <property type="project" value="InterPro"/>
</dbReference>
<organism evidence="13 14">
    <name type="scientific">Tilletiaria anomala (strain ATCC 24038 / CBS 436.72 / UBC 951)</name>
    <dbReference type="NCBI Taxonomy" id="1037660"/>
    <lineage>
        <taxon>Eukaryota</taxon>
        <taxon>Fungi</taxon>
        <taxon>Dikarya</taxon>
        <taxon>Basidiomycota</taxon>
        <taxon>Ustilaginomycotina</taxon>
        <taxon>Exobasidiomycetes</taxon>
        <taxon>Georgefischeriales</taxon>
        <taxon>Tilletiariaceae</taxon>
        <taxon>Tilletiaria</taxon>
    </lineage>
</organism>
<feature type="region of interest" description="Disordered" evidence="10">
    <location>
        <begin position="1102"/>
        <end position="1122"/>
    </location>
</feature>